<dbReference type="Proteomes" id="UP000290657">
    <property type="component" value="Unassembled WGS sequence"/>
</dbReference>
<keyword evidence="1" id="KW-0812">Transmembrane</keyword>
<sequence>MDNILFLFFLFIALELFEVNWQKSDSLYGVLYNNYLIYKKSLFTFFIFNPTFFYALFLLVYLNVDSMLLIAIAIVKFIDVFFKISMMKKLDNGEKMENIMPVNAKMGFIFRYMNVLIYPISFLFAVNYL</sequence>
<gene>
    <name evidence="2" type="ORF">CRV04_09105</name>
</gene>
<accession>A0A4Q0XRR9</accession>
<dbReference type="EMBL" id="PDKN01000006">
    <property type="protein sequence ID" value="RXJ56193.1"/>
    <property type="molecule type" value="Genomic_DNA"/>
</dbReference>
<dbReference type="RefSeq" id="WP_128996534.1">
    <property type="nucleotide sequence ID" value="NZ_PDKN01000006.1"/>
</dbReference>
<comment type="caution">
    <text evidence="2">The sequence shown here is derived from an EMBL/GenBank/DDBJ whole genome shotgun (WGS) entry which is preliminary data.</text>
</comment>
<feature type="transmembrane region" description="Helical" evidence="1">
    <location>
        <begin position="6"/>
        <end position="21"/>
    </location>
</feature>
<organism evidence="2 3">
    <name type="scientific">Candidatus Marinarcus aquaticus</name>
    <dbReference type="NCBI Taxonomy" id="2044504"/>
    <lineage>
        <taxon>Bacteria</taxon>
        <taxon>Pseudomonadati</taxon>
        <taxon>Campylobacterota</taxon>
        <taxon>Epsilonproteobacteria</taxon>
        <taxon>Campylobacterales</taxon>
        <taxon>Arcobacteraceae</taxon>
        <taxon>Candidatus Marinarcus</taxon>
    </lineage>
</organism>
<dbReference type="OrthoDB" id="5365642at2"/>
<reference evidence="2 3" key="1">
    <citation type="submission" date="2017-10" db="EMBL/GenBank/DDBJ databases">
        <title>Genomics of the genus Arcobacter.</title>
        <authorList>
            <person name="Perez-Cataluna A."/>
            <person name="Figueras M.J."/>
        </authorList>
    </citation>
    <scope>NUCLEOTIDE SEQUENCE [LARGE SCALE GENOMIC DNA]</scope>
    <source>
        <strain evidence="2 3">CECT 8987</strain>
    </source>
</reference>
<feature type="transmembrane region" description="Helical" evidence="1">
    <location>
        <begin position="42"/>
        <end position="62"/>
    </location>
</feature>
<feature type="transmembrane region" description="Helical" evidence="1">
    <location>
        <begin position="68"/>
        <end position="87"/>
    </location>
</feature>
<keyword evidence="3" id="KW-1185">Reference proteome</keyword>
<keyword evidence="1" id="KW-1133">Transmembrane helix</keyword>
<protein>
    <submittedName>
        <fullName evidence="2">Uncharacterized protein</fullName>
    </submittedName>
</protein>
<feature type="transmembrane region" description="Helical" evidence="1">
    <location>
        <begin position="108"/>
        <end position="128"/>
    </location>
</feature>
<evidence type="ECO:0000256" key="1">
    <source>
        <dbReference type="SAM" id="Phobius"/>
    </source>
</evidence>
<keyword evidence="1" id="KW-0472">Membrane</keyword>
<proteinExistence type="predicted"/>
<evidence type="ECO:0000313" key="3">
    <source>
        <dbReference type="Proteomes" id="UP000290657"/>
    </source>
</evidence>
<dbReference type="AlphaFoldDB" id="A0A4Q0XRR9"/>
<evidence type="ECO:0000313" key="2">
    <source>
        <dbReference type="EMBL" id="RXJ56193.1"/>
    </source>
</evidence>
<name>A0A4Q0XRR9_9BACT</name>